<reference evidence="3" key="1">
    <citation type="submission" date="2025-08" db="UniProtKB">
        <authorList>
            <consortium name="RefSeq"/>
        </authorList>
    </citation>
    <scope>IDENTIFICATION</scope>
    <source>
        <tissue evidence="3">Whole insect</tissue>
    </source>
</reference>
<dbReference type="PANTHER" id="PTHR47272">
    <property type="entry name" value="DDE_TNP_1_7 DOMAIN-CONTAINING PROTEIN"/>
    <property type="match status" value="1"/>
</dbReference>
<gene>
    <name evidence="3" type="primary">LOC114336106</name>
</gene>
<dbReference type="PANTHER" id="PTHR47272:SF1">
    <property type="entry name" value="PIGGYBAC TRANSPOSABLE ELEMENT-DERIVED PROTEIN 3-LIKE"/>
    <property type="match status" value="1"/>
</dbReference>
<feature type="domain" description="PiggyBac transposable element-derived protein" evidence="2">
    <location>
        <begin position="56"/>
        <end position="116"/>
    </location>
</feature>
<protein>
    <submittedName>
        <fullName evidence="3">PiggyBac transposable element-derived protein 3-like</fullName>
    </submittedName>
</protein>
<evidence type="ECO:0000313" key="3">
    <source>
        <dbReference type="RefSeq" id="XP_028142266.1"/>
    </source>
</evidence>
<dbReference type="Pfam" id="PF13843">
    <property type="entry name" value="DDE_Tnp_1_7"/>
    <property type="match status" value="1"/>
</dbReference>
<dbReference type="InterPro" id="IPR029526">
    <property type="entry name" value="PGBD"/>
</dbReference>
<keyword evidence="1" id="KW-0472">Membrane</keyword>
<dbReference type="RefSeq" id="XP_028142266.1">
    <property type="nucleotide sequence ID" value="XM_028286465.1"/>
</dbReference>
<evidence type="ECO:0000256" key="1">
    <source>
        <dbReference type="SAM" id="Phobius"/>
    </source>
</evidence>
<sequence length="126" mass="14690">MEKKTSYIVPVRADVSDTESISDDENIESKHLDECLVEDSGDEYDEIKIGRNKYMEHSKQKADVPYPAIIKHYNRHMGGVDKANSLLGLYRSPSRARRWYYAIFTYLLDMCVVNAWLVYKHHCAEL</sequence>
<dbReference type="InParanoid" id="A0A6P7G0D0"/>
<accession>A0A6P7G0D0</accession>
<evidence type="ECO:0000259" key="2">
    <source>
        <dbReference type="Pfam" id="PF13843"/>
    </source>
</evidence>
<organism evidence="3">
    <name type="scientific">Diabrotica virgifera virgifera</name>
    <name type="common">western corn rootworm</name>
    <dbReference type="NCBI Taxonomy" id="50390"/>
    <lineage>
        <taxon>Eukaryota</taxon>
        <taxon>Metazoa</taxon>
        <taxon>Ecdysozoa</taxon>
        <taxon>Arthropoda</taxon>
        <taxon>Hexapoda</taxon>
        <taxon>Insecta</taxon>
        <taxon>Pterygota</taxon>
        <taxon>Neoptera</taxon>
        <taxon>Endopterygota</taxon>
        <taxon>Coleoptera</taxon>
        <taxon>Polyphaga</taxon>
        <taxon>Cucujiformia</taxon>
        <taxon>Chrysomeloidea</taxon>
        <taxon>Chrysomelidae</taxon>
        <taxon>Galerucinae</taxon>
        <taxon>Diabroticina</taxon>
        <taxon>Diabroticites</taxon>
        <taxon>Diabrotica</taxon>
    </lineage>
</organism>
<dbReference type="AlphaFoldDB" id="A0A6P7G0D0"/>
<keyword evidence="1" id="KW-1133">Transmembrane helix</keyword>
<proteinExistence type="predicted"/>
<keyword evidence="1" id="KW-0812">Transmembrane</keyword>
<feature type="transmembrane region" description="Helical" evidence="1">
    <location>
        <begin position="99"/>
        <end position="119"/>
    </location>
</feature>
<name>A0A6P7G0D0_DIAVI</name>